<reference evidence="3" key="2">
    <citation type="journal article" date="2019" name="Int. J. Syst. Evol. Microbiol.">
        <title>The Global Catalogue of Microorganisms (GCM) 10K type strain sequencing project: providing services to taxonomists for standard genome sequencing and annotation.</title>
        <authorList>
            <consortium name="The Broad Institute Genomics Platform"/>
            <consortium name="The Broad Institute Genome Sequencing Center for Infectious Disease"/>
            <person name="Wu L."/>
            <person name="Ma J."/>
        </authorList>
    </citation>
    <scope>NUCLEOTIDE SEQUENCE [LARGE SCALE GENOMIC DNA]</scope>
    <source>
        <strain evidence="3">CECT 7184</strain>
    </source>
</reference>
<gene>
    <name evidence="1" type="ORF">QW060_00630</name>
    <name evidence="2" type="ORF">QW060_17440</name>
</gene>
<evidence type="ECO:0000313" key="2">
    <source>
        <dbReference type="EMBL" id="MDN3708877.1"/>
    </source>
</evidence>
<evidence type="ECO:0000313" key="1">
    <source>
        <dbReference type="EMBL" id="MDN3705635.1"/>
    </source>
</evidence>
<comment type="caution">
    <text evidence="1">The sequence shown here is derived from an EMBL/GenBank/DDBJ whole genome shotgun (WGS) entry which is preliminary data.</text>
</comment>
<keyword evidence="3" id="KW-1185">Reference proteome</keyword>
<proteinExistence type="predicted"/>
<protein>
    <submittedName>
        <fullName evidence="1">Uncharacterized protein</fullName>
    </submittedName>
</protein>
<reference evidence="1" key="1">
    <citation type="journal article" date="2014" name="Int. J. Syst. Evol. Microbiol.">
        <title>Complete genome of a new Firmicutes species belonging to the dominant human colonic microbiota ('Ruminococcus bicirculans') reveals two chromosomes and a selective capacity to utilize plant glucans.</title>
        <authorList>
            <consortium name="NISC Comparative Sequencing Program"/>
            <person name="Wegmann U."/>
            <person name="Louis P."/>
            <person name="Goesmann A."/>
            <person name="Henrissat B."/>
            <person name="Duncan S.H."/>
            <person name="Flint H.J."/>
        </authorList>
    </citation>
    <scope>NUCLEOTIDE SEQUENCE</scope>
    <source>
        <strain evidence="1">CECT 7184</strain>
    </source>
</reference>
<organism evidence="1 3">
    <name type="scientific">Paenimyroides ceti</name>
    <dbReference type="NCBI Taxonomy" id="395087"/>
    <lineage>
        <taxon>Bacteria</taxon>
        <taxon>Pseudomonadati</taxon>
        <taxon>Bacteroidota</taxon>
        <taxon>Flavobacteriia</taxon>
        <taxon>Flavobacteriales</taxon>
        <taxon>Flavobacteriaceae</taxon>
        <taxon>Paenimyroides</taxon>
    </lineage>
</organism>
<dbReference type="EMBL" id="JAUFQU010000001">
    <property type="protein sequence ID" value="MDN3705635.1"/>
    <property type="molecule type" value="Genomic_DNA"/>
</dbReference>
<evidence type="ECO:0000313" key="3">
    <source>
        <dbReference type="Proteomes" id="UP001242368"/>
    </source>
</evidence>
<dbReference type="RefSeq" id="WP_290361797.1">
    <property type="nucleotide sequence ID" value="NZ_JAUFQU010000001.1"/>
</dbReference>
<accession>A0ABT8CMW4</accession>
<dbReference type="EMBL" id="JAUFQU010000004">
    <property type="protein sequence ID" value="MDN3708877.1"/>
    <property type="molecule type" value="Genomic_DNA"/>
</dbReference>
<name>A0ABT8CMW4_9FLAO</name>
<reference evidence="1" key="3">
    <citation type="submission" date="2023-06" db="EMBL/GenBank/DDBJ databases">
        <authorList>
            <person name="Lucena T."/>
            <person name="Sun Q."/>
        </authorList>
    </citation>
    <scope>NUCLEOTIDE SEQUENCE</scope>
    <source>
        <strain evidence="1">CECT 7184</strain>
    </source>
</reference>
<dbReference type="Proteomes" id="UP001242368">
    <property type="component" value="Unassembled WGS sequence"/>
</dbReference>
<sequence length="58" mass="6599">MEHRHDGRGGNYEAIIISDLENNFDIILLGNNYQGRIFEISDAIIAILKNQTDTLPQQ</sequence>